<feature type="binding site" evidence="7">
    <location>
        <position position="116"/>
    </location>
    <ligand>
        <name>S-adenosyl-L-methionine</name>
        <dbReference type="ChEBI" id="CHEBI:59789"/>
    </ligand>
</feature>
<dbReference type="InterPro" id="IPR029063">
    <property type="entry name" value="SAM-dependent_MTases_sf"/>
</dbReference>
<dbReference type="SUPFAM" id="SSF81799">
    <property type="entry name" value="Putative methyltransferase TM0872, insert domain"/>
    <property type="match status" value="1"/>
</dbReference>
<feature type="region of interest" description="Disordered" evidence="8">
    <location>
        <begin position="295"/>
        <end position="315"/>
    </location>
</feature>
<keyword evidence="2 7" id="KW-0963">Cytoplasm</keyword>
<evidence type="ECO:0000256" key="8">
    <source>
        <dbReference type="SAM" id="MobiDB-lite"/>
    </source>
</evidence>
<comment type="similarity">
    <text evidence="1 7">Belongs to the methyltransferase superfamily. RsmH family.</text>
</comment>
<dbReference type="InterPro" id="IPR023397">
    <property type="entry name" value="SAM-dep_MeTrfase_MraW_recog"/>
</dbReference>
<dbReference type="GO" id="GO:0005737">
    <property type="term" value="C:cytoplasm"/>
    <property type="evidence" value="ECO:0007669"/>
    <property type="project" value="UniProtKB-SubCell"/>
</dbReference>
<dbReference type="NCBIfam" id="TIGR00006">
    <property type="entry name" value="16S rRNA (cytosine(1402)-N(4))-methyltransferase RsmH"/>
    <property type="match status" value="1"/>
</dbReference>
<accession>A0A6N2UAW9</accession>
<protein>
    <recommendedName>
        <fullName evidence="7">Ribosomal RNA small subunit methyltransferase H</fullName>
        <ecNumber evidence="7">2.1.1.199</ecNumber>
    </recommendedName>
    <alternativeName>
        <fullName evidence="7">16S rRNA m(4)C1402 methyltransferase</fullName>
    </alternativeName>
    <alternativeName>
        <fullName evidence="7">rRNA (cytosine-N(4)-)-methyltransferase RsmH</fullName>
    </alternativeName>
</protein>
<dbReference type="HAMAP" id="MF_01007">
    <property type="entry name" value="16SrRNA_methyltr_H"/>
    <property type="match status" value="1"/>
</dbReference>
<dbReference type="EMBL" id="CACRSM010000003">
    <property type="protein sequence ID" value="VYT12606.1"/>
    <property type="molecule type" value="Genomic_DNA"/>
</dbReference>
<dbReference type="Gene3D" id="1.10.150.170">
    <property type="entry name" value="Putative methyltransferase TM0872, insert domain"/>
    <property type="match status" value="1"/>
</dbReference>
<keyword evidence="6 7" id="KW-0949">S-adenosyl-L-methionine</keyword>
<dbReference type="FunFam" id="1.10.150.170:FF:000001">
    <property type="entry name" value="Ribosomal RNA small subunit methyltransferase H"/>
    <property type="match status" value="1"/>
</dbReference>
<keyword evidence="4 7" id="KW-0489">Methyltransferase</keyword>
<evidence type="ECO:0000313" key="9">
    <source>
        <dbReference type="EMBL" id="VYT12606.1"/>
    </source>
</evidence>
<dbReference type="PANTHER" id="PTHR11265">
    <property type="entry name" value="S-ADENOSYL-METHYLTRANSFERASE MRAW"/>
    <property type="match status" value="1"/>
</dbReference>
<dbReference type="Pfam" id="PF01795">
    <property type="entry name" value="Methyltransf_5"/>
    <property type="match status" value="1"/>
</dbReference>
<evidence type="ECO:0000256" key="2">
    <source>
        <dbReference type="ARBA" id="ARBA00022490"/>
    </source>
</evidence>
<evidence type="ECO:0000256" key="5">
    <source>
        <dbReference type="ARBA" id="ARBA00022679"/>
    </source>
</evidence>
<comment type="subcellular location">
    <subcellularLocation>
        <location evidence="7">Cytoplasm</location>
    </subcellularLocation>
</comment>
<evidence type="ECO:0000256" key="7">
    <source>
        <dbReference type="HAMAP-Rule" id="MF_01007"/>
    </source>
</evidence>
<evidence type="ECO:0000256" key="4">
    <source>
        <dbReference type="ARBA" id="ARBA00022603"/>
    </source>
</evidence>
<gene>
    <name evidence="7 9" type="primary">rsmH</name>
    <name evidence="9" type="ORF">AOLFYP35_01638</name>
</gene>
<dbReference type="PANTHER" id="PTHR11265:SF0">
    <property type="entry name" value="12S RRNA N4-METHYLCYTIDINE METHYLTRANSFERASE"/>
    <property type="match status" value="1"/>
</dbReference>
<feature type="binding site" evidence="7">
    <location>
        <begin position="42"/>
        <end position="44"/>
    </location>
    <ligand>
        <name>S-adenosyl-L-methionine</name>
        <dbReference type="ChEBI" id="CHEBI:59789"/>
    </ligand>
</feature>
<dbReference type="Gene3D" id="3.40.50.150">
    <property type="entry name" value="Vaccinia Virus protein VP39"/>
    <property type="match status" value="1"/>
</dbReference>
<reference evidence="9" key="1">
    <citation type="submission" date="2019-11" db="EMBL/GenBank/DDBJ databases">
        <authorList>
            <person name="Feng L."/>
        </authorList>
    </citation>
    <scope>NUCLEOTIDE SEQUENCE</scope>
    <source>
        <strain evidence="9">AodontolyticusLFYP35</strain>
    </source>
</reference>
<name>A0A6N2UAW9_9ACTO</name>
<dbReference type="EC" id="2.1.1.199" evidence="7"/>
<proteinExistence type="inferred from homology"/>
<feature type="binding site" evidence="7">
    <location>
        <position position="88"/>
    </location>
    <ligand>
        <name>S-adenosyl-L-methionine</name>
        <dbReference type="ChEBI" id="CHEBI:59789"/>
    </ligand>
</feature>
<dbReference type="AlphaFoldDB" id="A0A6N2UAW9"/>
<feature type="binding site" evidence="7">
    <location>
        <position position="109"/>
    </location>
    <ligand>
        <name>S-adenosyl-L-methionine</name>
        <dbReference type="ChEBI" id="CHEBI:59789"/>
    </ligand>
</feature>
<dbReference type="GO" id="GO:0071424">
    <property type="term" value="F:rRNA (cytosine-N4-)-methyltransferase activity"/>
    <property type="evidence" value="ECO:0007669"/>
    <property type="project" value="UniProtKB-UniRule"/>
</dbReference>
<dbReference type="SUPFAM" id="SSF53335">
    <property type="entry name" value="S-adenosyl-L-methionine-dependent methyltransferases"/>
    <property type="match status" value="1"/>
</dbReference>
<comment type="function">
    <text evidence="7">Specifically methylates the N4 position of cytidine in position 1402 (C1402) of 16S rRNA.</text>
</comment>
<evidence type="ECO:0000256" key="3">
    <source>
        <dbReference type="ARBA" id="ARBA00022552"/>
    </source>
</evidence>
<sequence length="325" mass="35396">MSVDRDPAQLHVPVLLNECLDMLAPAIDAPGAVLIDATLGMGGHTGAALTRFPQLTVFGIDRDPSAIALASKRLEAFGPRFRAFHTTYDKMDEVAAHAPSGMVDGILMDLGVSSLQLDQEDRGFSYSHDAPLDMRMNPQTGISAAQLLASASKEEITRILRVYGEEKFASKIAGRIVATRESEPLTRTSQLAQIVRDCIPAPARRTGGNPAKRTFQALRIAVNDELTILEAALPAALAHLRVGGRIVIESYQSLEDRLVKDIFRRGATDQAPAGVPMIPEELQARLRLLTRGAQLADDTEKSHNPRSASVRLRGAQMIRPWKERP</sequence>
<dbReference type="InterPro" id="IPR002903">
    <property type="entry name" value="RsmH"/>
</dbReference>
<dbReference type="GO" id="GO:0070475">
    <property type="term" value="P:rRNA base methylation"/>
    <property type="evidence" value="ECO:0007669"/>
    <property type="project" value="UniProtKB-UniRule"/>
</dbReference>
<comment type="catalytic activity">
    <reaction evidence="7">
        <text>cytidine(1402) in 16S rRNA + S-adenosyl-L-methionine = N(4)-methylcytidine(1402) in 16S rRNA + S-adenosyl-L-homocysteine + H(+)</text>
        <dbReference type="Rhea" id="RHEA:42928"/>
        <dbReference type="Rhea" id="RHEA-COMP:10286"/>
        <dbReference type="Rhea" id="RHEA-COMP:10287"/>
        <dbReference type="ChEBI" id="CHEBI:15378"/>
        <dbReference type="ChEBI" id="CHEBI:57856"/>
        <dbReference type="ChEBI" id="CHEBI:59789"/>
        <dbReference type="ChEBI" id="CHEBI:74506"/>
        <dbReference type="ChEBI" id="CHEBI:82748"/>
        <dbReference type="EC" id="2.1.1.199"/>
    </reaction>
</comment>
<dbReference type="PIRSF" id="PIRSF004486">
    <property type="entry name" value="MraW"/>
    <property type="match status" value="1"/>
</dbReference>
<keyword evidence="5 7" id="KW-0808">Transferase</keyword>
<evidence type="ECO:0000256" key="1">
    <source>
        <dbReference type="ARBA" id="ARBA00010396"/>
    </source>
</evidence>
<feature type="binding site" evidence="7">
    <location>
        <position position="61"/>
    </location>
    <ligand>
        <name>S-adenosyl-L-methionine</name>
        <dbReference type="ChEBI" id="CHEBI:59789"/>
    </ligand>
</feature>
<keyword evidence="3 7" id="KW-0698">rRNA processing</keyword>
<evidence type="ECO:0000256" key="6">
    <source>
        <dbReference type="ARBA" id="ARBA00022691"/>
    </source>
</evidence>
<organism evidence="9">
    <name type="scientific">Schaalia odontolytica</name>
    <dbReference type="NCBI Taxonomy" id="1660"/>
    <lineage>
        <taxon>Bacteria</taxon>
        <taxon>Bacillati</taxon>
        <taxon>Actinomycetota</taxon>
        <taxon>Actinomycetes</taxon>
        <taxon>Actinomycetales</taxon>
        <taxon>Actinomycetaceae</taxon>
        <taxon>Schaalia</taxon>
    </lineage>
</organism>